<feature type="active site" evidence="12">
    <location>
        <position position="295"/>
    </location>
</feature>
<evidence type="ECO:0000256" key="11">
    <source>
        <dbReference type="ARBA" id="ARBA00034074"/>
    </source>
</evidence>
<dbReference type="Gene3D" id="2.160.20.10">
    <property type="entry name" value="Single-stranded right-handed beta-helix, Pectin lyase-like"/>
    <property type="match status" value="1"/>
</dbReference>
<keyword evidence="10" id="KW-0961">Cell wall biogenesis/degradation</keyword>
<evidence type="ECO:0000256" key="8">
    <source>
        <dbReference type="ARBA" id="ARBA00022801"/>
    </source>
</evidence>
<sequence>MAGLASTDPGILTFLFHVTAFRRRMMMMMMVIIITTAMCSSSSEAARPWPCEFEGFQDGFSPCSSDSDGSWTPFNVVNVDWHGAKGDGVTDDTQAFMDAWNETCSSESSVLMIPVNKTYLVNHLELRGPCASSVVVEVAGTLLAPSEPSALNNSHGNAWILFSYINGLTVEGGGTLDGRGQQWWDLSCKRNKSNKCKDAPTTLRFSYVTNLKVSDLMSRDSPQVHLIFSNCYGVDVANVQVQAPEDSPNTDGIHIAATQNVLVRNSSMGTGDDCVSIVSGSADIRLENITCGPGHGISVGSLGKGGSNDFVSVVVVDGAVLTGTANGVRIKTWADGAGAAVGMIFENIQMINVSHPIIIDQRYCDSASPSSCHTNETSAVRISQVYYRNIRGTSATKQAIKLQCSQVSPCTNLLFEDVDLVWDMGSANSTTFCENAQGFLMGSVFPYVDCLPPLPEADEGNAARLARYS</sequence>
<reference evidence="15" key="1">
    <citation type="submission" date="2021-08" db="EMBL/GenBank/DDBJ databases">
        <title>WGS assembly of Ceratopteris richardii.</title>
        <authorList>
            <person name="Marchant D.B."/>
            <person name="Chen G."/>
            <person name="Jenkins J."/>
            <person name="Shu S."/>
            <person name="Leebens-Mack J."/>
            <person name="Grimwood J."/>
            <person name="Schmutz J."/>
            <person name="Soltis P."/>
            <person name="Soltis D."/>
            <person name="Chen Z.-H."/>
        </authorList>
    </citation>
    <scope>NUCLEOTIDE SEQUENCE</scope>
    <source>
        <strain evidence="15">Whitten #5841</strain>
        <tissue evidence="15">Leaf</tissue>
    </source>
</reference>
<keyword evidence="6 14" id="KW-0732">Signal</keyword>
<name>A0A8T2Q233_CERRI</name>
<evidence type="ECO:0000256" key="2">
    <source>
        <dbReference type="ARBA" id="ARBA00008834"/>
    </source>
</evidence>
<dbReference type="GO" id="GO:0005975">
    <property type="term" value="P:carbohydrate metabolic process"/>
    <property type="evidence" value="ECO:0007669"/>
    <property type="project" value="InterPro"/>
</dbReference>
<dbReference type="GO" id="GO:0071555">
    <property type="term" value="P:cell wall organization"/>
    <property type="evidence" value="ECO:0007669"/>
    <property type="project" value="UniProtKB-KW"/>
</dbReference>
<comment type="caution">
    <text evidence="15">The sequence shown here is derived from an EMBL/GenBank/DDBJ whole genome shotgun (WGS) entry which is preliminary data.</text>
</comment>
<dbReference type="OrthoDB" id="187139at2759"/>
<dbReference type="AlphaFoldDB" id="A0A8T2Q233"/>
<evidence type="ECO:0000313" key="15">
    <source>
        <dbReference type="EMBL" id="KAH7277728.1"/>
    </source>
</evidence>
<keyword evidence="5" id="KW-0964">Secreted</keyword>
<dbReference type="Proteomes" id="UP000825935">
    <property type="component" value="Chromosome 38"/>
</dbReference>
<dbReference type="Pfam" id="PF00295">
    <property type="entry name" value="Glyco_hydro_28"/>
    <property type="match status" value="1"/>
</dbReference>
<dbReference type="InterPro" id="IPR000743">
    <property type="entry name" value="Glyco_hydro_28"/>
</dbReference>
<evidence type="ECO:0000256" key="7">
    <source>
        <dbReference type="ARBA" id="ARBA00022737"/>
    </source>
</evidence>
<comment type="catalytic activity">
    <reaction evidence="11">
        <text>(1,4-alpha-D-galacturonosyl)n+m + H2O = (1,4-alpha-D-galacturonosyl)n + (1,4-alpha-D-galacturonosyl)m.</text>
        <dbReference type="EC" id="3.2.1.15"/>
    </reaction>
</comment>
<feature type="signal peptide" evidence="14">
    <location>
        <begin position="1"/>
        <end position="45"/>
    </location>
</feature>
<evidence type="ECO:0000256" key="13">
    <source>
        <dbReference type="RuleBase" id="RU361169"/>
    </source>
</evidence>
<evidence type="ECO:0000313" key="16">
    <source>
        <dbReference type="Proteomes" id="UP000825935"/>
    </source>
</evidence>
<keyword evidence="8 13" id="KW-0378">Hydrolase</keyword>
<feature type="chain" id="PRO_5035825414" description="endo-polygalacturonase" evidence="14">
    <location>
        <begin position="46"/>
        <end position="469"/>
    </location>
</feature>
<evidence type="ECO:0000256" key="9">
    <source>
        <dbReference type="ARBA" id="ARBA00023295"/>
    </source>
</evidence>
<dbReference type="InterPro" id="IPR011050">
    <property type="entry name" value="Pectin_lyase_fold/virulence"/>
</dbReference>
<dbReference type="SUPFAM" id="SSF51126">
    <property type="entry name" value="Pectin lyase-like"/>
    <property type="match status" value="1"/>
</dbReference>
<dbReference type="InterPro" id="IPR012334">
    <property type="entry name" value="Pectin_lyas_fold"/>
</dbReference>
<comment type="subcellular location">
    <subcellularLocation>
        <location evidence="1">Secreted</location>
        <location evidence="1">Cell wall</location>
    </subcellularLocation>
</comment>
<dbReference type="EMBL" id="CM035443">
    <property type="protein sequence ID" value="KAH7277728.1"/>
    <property type="molecule type" value="Genomic_DNA"/>
</dbReference>
<evidence type="ECO:0000256" key="10">
    <source>
        <dbReference type="ARBA" id="ARBA00023316"/>
    </source>
</evidence>
<organism evidence="15 16">
    <name type="scientific">Ceratopteris richardii</name>
    <name type="common">Triangle waterfern</name>
    <dbReference type="NCBI Taxonomy" id="49495"/>
    <lineage>
        <taxon>Eukaryota</taxon>
        <taxon>Viridiplantae</taxon>
        <taxon>Streptophyta</taxon>
        <taxon>Embryophyta</taxon>
        <taxon>Tracheophyta</taxon>
        <taxon>Polypodiopsida</taxon>
        <taxon>Polypodiidae</taxon>
        <taxon>Polypodiales</taxon>
        <taxon>Pteridineae</taxon>
        <taxon>Pteridaceae</taxon>
        <taxon>Parkerioideae</taxon>
        <taxon>Ceratopteris</taxon>
    </lineage>
</organism>
<evidence type="ECO:0000256" key="3">
    <source>
        <dbReference type="ARBA" id="ARBA00012736"/>
    </source>
</evidence>
<evidence type="ECO:0000256" key="12">
    <source>
        <dbReference type="PROSITE-ProRule" id="PRU10052"/>
    </source>
</evidence>
<keyword evidence="7" id="KW-0677">Repeat</keyword>
<evidence type="ECO:0000256" key="5">
    <source>
        <dbReference type="ARBA" id="ARBA00022525"/>
    </source>
</evidence>
<evidence type="ECO:0000256" key="1">
    <source>
        <dbReference type="ARBA" id="ARBA00004191"/>
    </source>
</evidence>
<keyword evidence="9 13" id="KW-0326">Glycosidase</keyword>
<dbReference type="PANTHER" id="PTHR31375">
    <property type="match status" value="1"/>
</dbReference>
<evidence type="ECO:0000256" key="4">
    <source>
        <dbReference type="ARBA" id="ARBA00022512"/>
    </source>
</evidence>
<comment type="similarity">
    <text evidence="2 13">Belongs to the glycosyl hydrolase 28 family.</text>
</comment>
<evidence type="ECO:0000256" key="14">
    <source>
        <dbReference type="SAM" id="SignalP"/>
    </source>
</evidence>
<accession>A0A8T2Q233</accession>
<dbReference type="GO" id="GO:0004650">
    <property type="term" value="F:polygalacturonase activity"/>
    <property type="evidence" value="ECO:0007669"/>
    <property type="project" value="UniProtKB-EC"/>
</dbReference>
<dbReference type="PROSITE" id="PS00502">
    <property type="entry name" value="POLYGALACTURONASE"/>
    <property type="match status" value="1"/>
</dbReference>
<dbReference type="FunFam" id="2.160.20.10:FF:000032">
    <property type="entry name" value="Pectin lyase-like superfamily protein"/>
    <property type="match status" value="1"/>
</dbReference>
<gene>
    <name evidence="15" type="ORF">KP509_38G004300</name>
</gene>
<dbReference type="OMA" id="ENSQQMH"/>
<evidence type="ECO:0000256" key="6">
    <source>
        <dbReference type="ARBA" id="ARBA00022729"/>
    </source>
</evidence>
<protein>
    <recommendedName>
        <fullName evidence="3">endo-polygalacturonase</fullName>
        <ecNumber evidence="3">3.2.1.15</ecNumber>
    </recommendedName>
</protein>
<keyword evidence="4" id="KW-0134">Cell wall</keyword>
<keyword evidence="16" id="KW-1185">Reference proteome</keyword>
<dbReference type="EC" id="3.2.1.15" evidence="3"/>
<proteinExistence type="inferred from homology"/>